<evidence type="ECO:0008006" key="4">
    <source>
        <dbReference type="Google" id="ProtNLM"/>
    </source>
</evidence>
<proteinExistence type="predicted"/>
<feature type="chain" id="PRO_5040809759" description="Alginate export domain-containing protein" evidence="1">
    <location>
        <begin position="28"/>
        <end position="430"/>
    </location>
</feature>
<comment type="caution">
    <text evidence="2">The sequence shown here is derived from an EMBL/GenBank/DDBJ whole genome shotgun (WGS) entry which is preliminary data.</text>
</comment>
<organism evidence="2 3">
    <name type="scientific">Thalassolituus pacificus</name>
    <dbReference type="NCBI Taxonomy" id="2975440"/>
    <lineage>
        <taxon>Bacteria</taxon>
        <taxon>Pseudomonadati</taxon>
        <taxon>Pseudomonadota</taxon>
        <taxon>Gammaproteobacteria</taxon>
        <taxon>Oceanospirillales</taxon>
        <taxon>Oceanospirillaceae</taxon>
        <taxon>Thalassolituus</taxon>
    </lineage>
</organism>
<evidence type="ECO:0000313" key="3">
    <source>
        <dbReference type="Proteomes" id="UP001147830"/>
    </source>
</evidence>
<evidence type="ECO:0000313" key="2">
    <source>
        <dbReference type="EMBL" id="MCT7360978.1"/>
    </source>
</evidence>
<dbReference type="AlphaFoldDB" id="A0A9X3AU47"/>
<feature type="signal peptide" evidence="1">
    <location>
        <begin position="1"/>
        <end position="27"/>
    </location>
</feature>
<keyword evidence="1" id="KW-0732">Signal</keyword>
<protein>
    <recommendedName>
        <fullName evidence="4">Alginate export domain-containing protein</fullName>
    </recommendedName>
</protein>
<dbReference type="RefSeq" id="WP_260977809.1">
    <property type="nucleotide sequence ID" value="NZ_JAOANI010000029.1"/>
</dbReference>
<dbReference type="Proteomes" id="UP001147830">
    <property type="component" value="Unassembled WGS sequence"/>
</dbReference>
<sequence length="430" mass="48254">MKRLITTTLQCSALIALSVHSNSSASAGLMPDLALQGAFEGRQFLQEAQFPQQKDSVLSVWAEPELVWEWGETQRLTFKPFYRYDSADDERSHGDIRELMWLTYGYSWEVRAGIGKVFWGVTESLHLVDVINQTDLVEAPDGEEKLGQPMVHATWLHDVGTLEAFILPGFRERTFAGENGRLRSALRVSADGEYQSAEEKEHLDWALRWSRSFELGESPLDLSAAWFQGTARDPFLTPQITLTGSGPQITGLTPYYPLQRQLGITAQATVDAWLWKLEVLRRDYDEHMVDNLKALGVAGVQDHSAAVGGFEYTLVGPFAERWDSALDVGLLLEYQYDQRGNDAAMAQNDVFAATRLAFNDADSSEILAGITQDLDYSGSRGIMLEASTRLTDFTTLKVNGWIFMADDNDDALAYSLRQDDYIELSLNIFY</sequence>
<evidence type="ECO:0000256" key="1">
    <source>
        <dbReference type="SAM" id="SignalP"/>
    </source>
</evidence>
<name>A0A9X3AU47_9GAMM</name>
<gene>
    <name evidence="2" type="ORF">NYR02_18290</name>
</gene>
<keyword evidence="3" id="KW-1185">Reference proteome</keyword>
<reference evidence="2" key="2">
    <citation type="submission" date="2022-08" db="EMBL/GenBank/DDBJ databases">
        <authorList>
            <person name="Dong C."/>
        </authorList>
    </citation>
    <scope>NUCLEOTIDE SEQUENCE</scope>
    <source>
        <strain evidence="2">59MF3M-4</strain>
    </source>
</reference>
<accession>A0A9X3AU47</accession>
<dbReference type="EMBL" id="JAOANI010000029">
    <property type="protein sequence ID" value="MCT7360978.1"/>
    <property type="molecule type" value="Genomic_DNA"/>
</dbReference>
<reference evidence="2" key="1">
    <citation type="journal article" date="2022" name="Front. Microbiol.">
        <title>Genome-based taxonomic rearrangement of Oceanobacter-related bacteria including the description of Thalassolituus hydrocarbonoclasticus sp. nov. and Thalassolituus pacificus sp. nov. and emended description of the genus Thalassolituus.</title>
        <authorList>
            <person name="Dong C."/>
            <person name="Wei L."/>
            <person name="Wang J."/>
            <person name="Lai Q."/>
            <person name="Huang Z."/>
            <person name="Shao Z."/>
        </authorList>
    </citation>
    <scope>NUCLEOTIDE SEQUENCE</scope>
    <source>
        <strain evidence="2">59MF3M-4</strain>
    </source>
</reference>